<dbReference type="AlphaFoldDB" id="A0A1F7XW11"/>
<gene>
    <name evidence="1" type="ORF">A2771_00180</name>
</gene>
<dbReference type="Proteomes" id="UP000176741">
    <property type="component" value="Unassembled WGS sequence"/>
</dbReference>
<proteinExistence type="predicted"/>
<protein>
    <submittedName>
        <fullName evidence="1">Uncharacterized protein</fullName>
    </submittedName>
</protein>
<name>A0A1F7XW11_9BACT</name>
<comment type="caution">
    <text evidence="1">The sequence shown here is derived from an EMBL/GenBank/DDBJ whole genome shotgun (WGS) entry which is preliminary data.</text>
</comment>
<sequence>MSVEGPLISGGLDKLTIRICTACPLSGLDGAISTQGRAPCTTEAQELCLAESLSTSTQPLVPTEPTENK</sequence>
<organism evidence="1 2">
    <name type="scientific">Candidatus Woesebacteria bacterium RIFCSPHIGHO2_01_FULL_38_26b</name>
    <dbReference type="NCBI Taxonomy" id="1802491"/>
    <lineage>
        <taxon>Bacteria</taxon>
        <taxon>Candidatus Woeseibacteriota</taxon>
    </lineage>
</organism>
<evidence type="ECO:0000313" key="1">
    <source>
        <dbReference type="EMBL" id="OGM19206.1"/>
    </source>
</evidence>
<dbReference type="EMBL" id="MGGD01000078">
    <property type="protein sequence ID" value="OGM19206.1"/>
    <property type="molecule type" value="Genomic_DNA"/>
</dbReference>
<accession>A0A1F7XW11</accession>
<evidence type="ECO:0000313" key="2">
    <source>
        <dbReference type="Proteomes" id="UP000176741"/>
    </source>
</evidence>
<reference evidence="1 2" key="1">
    <citation type="journal article" date="2016" name="Nat. Commun.">
        <title>Thousands of microbial genomes shed light on interconnected biogeochemical processes in an aquifer system.</title>
        <authorList>
            <person name="Anantharaman K."/>
            <person name="Brown C.T."/>
            <person name="Hug L.A."/>
            <person name="Sharon I."/>
            <person name="Castelle C.J."/>
            <person name="Probst A.J."/>
            <person name="Thomas B.C."/>
            <person name="Singh A."/>
            <person name="Wilkins M.J."/>
            <person name="Karaoz U."/>
            <person name="Brodie E.L."/>
            <person name="Williams K.H."/>
            <person name="Hubbard S.S."/>
            <person name="Banfield J.F."/>
        </authorList>
    </citation>
    <scope>NUCLEOTIDE SEQUENCE [LARGE SCALE GENOMIC DNA]</scope>
</reference>